<keyword evidence="2 6" id="KW-0812">Transmembrane</keyword>
<dbReference type="GO" id="GO:0004252">
    <property type="term" value="F:serine-type endopeptidase activity"/>
    <property type="evidence" value="ECO:0007669"/>
    <property type="project" value="InterPro"/>
</dbReference>
<feature type="domain" description="Peptidase S54 rhomboid" evidence="7">
    <location>
        <begin position="60"/>
        <end position="194"/>
    </location>
</feature>
<keyword evidence="4 6" id="KW-0472">Membrane</keyword>
<evidence type="ECO:0000259" key="7">
    <source>
        <dbReference type="Pfam" id="PF01694"/>
    </source>
</evidence>
<proteinExistence type="predicted"/>
<evidence type="ECO:0000256" key="5">
    <source>
        <dbReference type="SAM" id="MobiDB-lite"/>
    </source>
</evidence>
<sequence>MHRNQHNYDKMKLEIQKILLAFALPLLLLFILYTLRTMESVMNWDFITWGIYPRETKGIMGIFTSPLIHADWGHLFANTFPLLFLLWCLLYFYRDLGISILFFIWIVSGILTFIIGKPGWHIGASSIIYSLAFFLFFSGILRKHVPLVALSLLVTFLYGSLVWNMFPQFASSTTSWEGHLGGAAAGIAAAILFRHKGPQQPELFIDEEEEDNSSHPENEEVITNPDQEKKND</sequence>
<evidence type="ECO:0000256" key="1">
    <source>
        <dbReference type="ARBA" id="ARBA00004141"/>
    </source>
</evidence>
<feature type="transmembrane region" description="Helical" evidence="6">
    <location>
        <begin position="18"/>
        <end position="35"/>
    </location>
</feature>
<dbReference type="GO" id="GO:0016020">
    <property type="term" value="C:membrane"/>
    <property type="evidence" value="ECO:0007669"/>
    <property type="project" value="UniProtKB-SubCell"/>
</dbReference>
<feature type="transmembrane region" description="Helical" evidence="6">
    <location>
        <begin position="147"/>
        <end position="166"/>
    </location>
</feature>
<dbReference type="InterPro" id="IPR022764">
    <property type="entry name" value="Peptidase_S54_rhomboid_dom"/>
</dbReference>
<evidence type="ECO:0000256" key="2">
    <source>
        <dbReference type="ARBA" id="ARBA00022692"/>
    </source>
</evidence>
<dbReference type="PANTHER" id="PTHR43731">
    <property type="entry name" value="RHOMBOID PROTEASE"/>
    <property type="match status" value="1"/>
</dbReference>
<reference evidence="8 9" key="1">
    <citation type="submission" date="2012-02" db="EMBL/GenBank/DDBJ databases">
        <title>The Genome Sequence of Bacteroides dorei CL02T12C06.</title>
        <authorList>
            <consortium name="The Broad Institute Genome Sequencing Platform"/>
            <person name="Earl A."/>
            <person name="Ward D."/>
            <person name="Feldgarden M."/>
            <person name="Gevers D."/>
            <person name="Zitomersky N.L."/>
            <person name="Coyne M.J."/>
            <person name="Comstock L.E."/>
            <person name="Young S.K."/>
            <person name="Zeng Q."/>
            <person name="Gargeya S."/>
            <person name="Fitzgerald M."/>
            <person name="Haas B."/>
            <person name="Abouelleil A."/>
            <person name="Alvarado L."/>
            <person name="Arachchi H.M."/>
            <person name="Berlin A."/>
            <person name="Chapman S.B."/>
            <person name="Gearin G."/>
            <person name="Goldberg J."/>
            <person name="Griggs A."/>
            <person name="Gujja S."/>
            <person name="Hansen M."/>
            <person name="Heiman D."/>
            <person name="Howarth C."/>
            <person name="Larimer J."/>
            <person name="Lui A."/>
            <person name="MacDonald P.J.P."/>
            <person name="McCowen C."/>
            <person name="Montmayeur A."/>
            <person name="Murphy C."/>
            <person name="Neiman D."/>
            <person name="Pearson M."/>
            <person name="Priest M."/>
            <person name="Roberts A."/>
            <person name="Saif S."/>
            <person name="Shea T."/>
            <person name="Sisk P."/>
            <person name="Stolte C."/>
            <person name="Sykes S."/>
            <person name="Wortman J."/>
            <person name="Nusbaum C."/>
            <person name="Birren B."/>
        </authorList>
    </citation>
    <scope>NUCLEOTIDE SEQUENCE [LARGE SCALE GENOMIC DNA]</scope>
    <source>
        <strain evidence="8 9">CL02T12C06</strain>
    </source>
</reference>
<comment type="subcellular location">
    <subcellularLocation>
        <location evidence="1">Membrane</location>
        <topology evidence="1">Multi-pass membrane protein</topology>
    </subcellularLocation>
</comment>
<evidence type="ECO:0000313" key="9">
    <source>
        <dbReference type="Proteomes" id="UP000005974"/>
    </source>
</evidence>
<dbReference type="PATRIC" id="fig|997876.3.peg.413"/>
<accession>I8WPD5</accession>
<evidence type="ECO:0000256" key="4">
    <source>
        <dbReference type="ARBA" id="ARBA00023136"/>
    </source>
</evidence>
<dbReference type="PANTHER" id="PTHR43731:SF9">
    <property type="entry name" value="SLR1461 PROTEIN"/>
    <property type="match status" value="1"/>
</dbReference>
<feature type="transmembrane region" description="Helical" evidence="6">
    <location>
        <begin position="100"/>
        <end position="116"/>
    </location>
</feature>
<feature type="transmembrane region" description="Helical" evidence="6">
    <location>
        <begin position="122"/>
        <end position="140"/>
    </location>
</feature>
<dbReference type="EMBL" id="AGXJ01000010">
    <property type="protein sequence ID" value="EIY39717.1"/>
    <property type="molecule type" value="Genomic_DNA"/>
</dbReference>
<dbReference type="HOGENOM" id="CLU_067823_1_0_10"/>
<organism evidence="8 9">
    <name type="scientific">Phocaeicola dorei CL02T12C06</name>
    <dbReference type="NCBI Taxonomy" id="997876"/>
    <lineage>
        <taxon>Bacteria</taxon>
        <taxon>Pseudomonadati</taxon>
        <taxon>Bacteroidota</taxon>
        <taxon>Bacteroidia</taxon>
        <taxon>Bacteroidales</taxon>
        <taxon>Bacteroidaceae</taxon>
        <taxon>Phocaeicola</taxon>
    </lineage>
</organism>
<dbReference type="Gene3D" id="1.20.1540.10">
    <property type="entry name" value="Rhomboid-like"/>
    <property type="match status" value="1"/>
</dbReference>
<dbReference type="InterPro" id="IPR050925">
    <property type="entry name" value="Rhomboid_protease_S54"/>
</dbReference>
<gene>
    <name evidence="8" type="ORF">HMPREF1064_00405</name>
</gene>
<dbReference type="Proteomes" id="UP000005974">
    <property type="component" value="Unassembled WGS sequence"/>
</dbReference>
<feature type="region of interest" description="Disordered" evidence="5">
    <location>
        <begin position="203"/>
        <end position="232"/>
    </location>
</feature>
<protein>
    <recommendedName>
        <fullName evidence="7">Peptidase S54 rhomboid domain-containing protein</fullName>
    </recommendedName>
</protein>
<dbReference type="SUPFAM" id="SSF144091">
    <property type="entry name" value="Rhomboid-like"/>
    <property type="match status" value="1"/>
</dbReference>
<evidence type="ECO:0000313" key="8">
    <source>
        <dbReference type="EMBL" id="EIY39717.1"/>
    </source>
</evidence>
<keyword evidence="3 6" id="KW-1133">Transmembrane helix</keyword>
<evidence type="ECO:0000256" key="3">
    <source>
        <dbReference type="ARBA" id="ARBA00022989"/>
    </source>
</evidence>
<dbReference type="AlphaFoldDB" id="I8WPD5"/>
<dbReference type="Pfam" id="PF01694">
    <property type="entry name" value="Rhomboid"/>
    <property type="match status" value="1"/>
</dbReference>
<comment type="caution">
    <text evidence="8">The sequence shown here is derived from an EMBL/GenBank/DDBJ whole genome shotgun (WGS) entry which is preliminary data.</text>
</comment>
<name>I8WPD5_9BACT</name>
<dbReference type="InterPro" id="IPR035952">
    <property type="entry name" value="Rhomboid-like_sf"/>
</dbReference>
<keyword evidence="9" id="KW-1185">Reference proteome</keyword>
<feature type="transmembrane region" description="Helical" evidence="6">
    <location>
        <begin position="75"/>
        <end position="93"/>
    </location>
</feature>
<evidence type="ECO:0000256" key="6">
    <source>
        <dbReference type="SAM" id="Phobius"/>
    </source>
</evidence>